<feature type="compositionally biased region" description="Polar residues" evidence="2">
    <location>
        <begin position="321"/>
        <end position="330"/>
    </location>
</feature>
<dbReference type="KEGG" id="cgz:M787_004310"/>
<reference evidence="4 5" key="1">
    <citation type="journal article" date="2014" name="Syst. Appl. Microbiol.">
        <title>Evidence for the existence of two new members of the family Chlamydiaceae and proposal of Chlamydia avium sp. nov. and Chlamydia gallinacea sp. nov.</title>
        <authorList>
            <person name="Sachse K."/>
            <person name="Laroucau K."/>
            <person name="Riege K."/>
            <person name="Wehner S."/>
            <person name="Dilcher M."/>
            <person name="Creasy H.H."/>
            <person name="Weidmann M."/>
            <person name="Myers G."/>
            <person name="Vorimore F."/>
            <person name="Vicari N."/>
            <person name="Magnino S."/>
            <person name="Liebler-Tenorio E."/>
            <person name="Ruettger A."/>
            <person name="Bavoil P.M."/>
            <person name="Hufert F.T."/>
            <person name="Rossello-Mora R."/>
            <person name="Marz M."/>
        </authorList>
    </citation>
    <scope>NUCLEOTIDE SEQUENCE [LARGE SCALE GENOMIC DNA]</scope>
    <source>
        <strain evidence="4 5">08-1274/3</strain>
    </source>
</reference>
<evidence type="ECO:0000313" key="5">
    <source>
        <dbReference type="Proteomes" id="UP000019147"/>
    </source>
</evidence>
<keyword evidence="1" id="KW-0175">Coiled coil</keyword>
<keyword evidence="3" id="KW-1133">Transmembrane helix</keyword>
<protein>
    <recommendedName>
        <fullName evidence="6">IncA family protein</fullName>
    </recommendedName>
</protein>
<sequence length="330" mass="36060">MGLPTSPSSLQQHEAVQKLSILNKVYKECQLNQSIVCITIIVIGIICILSGIVLTSLSFILVFSLLPAQLSVFLGAILIGVGSALVAFGITKYFSKPQSTEQDQLLAEELLKTKLIAEEKKEEVLRLKTQLGETQVTLCNQTEDLKNQLEEARTQCANLLVEREEAQKIVQTSQNEVSQLQNALEQAKLDSEQKAAKIGELEIVVKNQQVITEAIASDLDTVVSSQRNTIAQKDQQLTALKQQVQNLTLQLLSSSSSSSTALSLKTRFLESSFVRRLSMGSSGGRSPLRSIDSLSSSDSDERLSPQQREEIKESDGEGEETCSSSDSNLS</sequence>
<keyword evidence="3" id="KW-0472">Membrane</keyword>
<gene>
    <name evidence="4" type="ORF">M787_004310</name>
</gene>
<keyword evidence="3" id="KW-0812">Transmembrane</keyword>
<organism evidence="4 5">
    <name type="scientific">Chlamydia gallinacea 08-1274/3</name>
    <dbReference type="NCBI Taxonomy" id="1143323"/>
    <lineage>
        <taxon>Bacteria</taxon>
        <taxon>Pseudomonadati</taxon>
        <taxon>Chlamydiota</taxon>
        <taxon>Chlamydiia</taxon>
        <taxon>Chlamydiales</taxon>
        <taxon>Chlamydiaceae</taxon>
        <taxon>Chlamydia/Chlamydophila group</taxon>
        <taxon>Chlamydia</taxon>
    </lineage>
</organism>
<feature type="transmembrane region" description="Helical" evidence="3">
    <location>
        <begin position="72"/>
        <end position="90"/>
    </location>
</feature>
<evidence type="ECO:0000256" key="2">
    <source>
        <dbReference type="SAM" id="MobiDB-lite"/>
    </source>
</evidence>
<feature type="coiled-coil region" evidence="1">
    <location>
        <begin position="223"/>
        <end position="250"/>
    </location>
</feature>
<feature type="region of interest" description="Disordered" evidence="2">
    <location>
        <begin position="279"/>
        <end position="330"/>
    </location>
</feature>
<evidence type="ECO:0000256" key="3">
    <source>
        <dbReference type="SAM" id="Phobius"/>
    </source>
</evidence>
<feature type="compositionally biased region" description="Low complexity" evidence="2">
    <location>
        <begin position="279"/>
        <end position="297"/>
    </location>
</feature>
<dbReference type="Proteomes" id="UP000019147">
    <property type="component" value="Chromosome"/>
</dbReference>
<accession>A0A173E018</accession>
<proteinExistence type="predicted"/>
<name>A0A173E018_9CHLA</name>
<feature type="transmembrane region" description="Helical" evidence="3">
    <location>
        <begin position="35"/>
        <end position="66"/>
    </location>
</feature>
<evidence type="ECO:0000313" key="4">
    <source>
        <dbReference type="EMBL" id="ANG66532.1"/>
    </source>
</evidence>
<feature type="compositionally biased region" description="Basic and acidic residues" evidence="2">
    <location>
        <begin position="299"/>
        <end position="315"/>
    </location>
</feature>
<dbReference type="AlphaFoldDB" id="A0A173E018"/>
<evidence type="ECO:0000256" key="1">
    <source>
        <dbReference type="SAM" id="Coils"/>
    </source>
</evidence>
<dbReference type="RefSeq" id="WP_021828352.1">
    <property type="nucleotide sequence ID" value="NZ_CP015840.1"/>
</dbReference>
<dbReference type="GeneID" id="81478528"/>
<evidence type="ECO:0008006" key="6">
    <source>
        <dbReference type="Google" id="ProtNLM"/>
    </source>
</evidence>
<feature type="coiled-coil region" evidence="1">
    <location>
        <begin position="135"/>
        <end position="197"/>
    </location>
</feature>
<dbReference type="EMBL" id="CP015840">
    <property type="protein sequence ID" value="ANG66532.1"/>
    <property type="molecule type" value="Genomic_DNA"/>
</dbReference>